<dbReference type="PANTHER" id="PTHR43045">
    <property type="entry name" value="SHIKIMATE TRANSPORTER"/>
    <property type="match status" value="1"/>
</dbReference>
<keyword evidence="4 7" id="KW-0812">Transmembrane</keyword>
<evidence type="ECO:0000313" key="10">
    <source>
        <dbReference type="Proteomes" id="UP000494170"/>
    </source>
</evidence>
<feature type="domain" description="Major facilitator superfamily (MFS) profile" evidence="8">
    <location>
        <begin position="17"/>
        <end position="424"/>
    </location>
</feature>
<evidence type="ECO:0000256" key="5">
    <source>
        <dbReference type="ARBA" id="ARBA00022989"/>
    </source>
</evidence>
<evidence type="ECO:0000256" key="4">
    <source>
        <dbReference type="ARBA" id="ARBA00022692"/>
    </source>
</evidence>
<dbReference type="InterPro" id="IPR020846">
    <property type="entry name" value="MFS_dom"/>
</dbReference>
<dbReference type="PROSITE" id="PS00217">
    <property type="entry name" value="SUGAR_TRANSPORT_2"/>
    <property type="match status" value="1"/>
</dbReference>
<keyword evidence="5 7" id="KW-1133">Transmembrane helix</keyword>
<comment type="subcellular location">
    <subcellularLocation>
        <location evidence="1">Cell membrane</location>
        <topology evidence="1">Multi-pass membrane protein</topology>
    </subcellularLocation>
</comment>
<dbReference type="PROSITE" id="PS50850">
    <property type="entry name" value="MFS"/>
    <property type="match status" value="1"/>
</dbReference>
<dbReference type="InterPro" id="IPR005829">
    <property type="entry name" value="Sugar_transporter_CS"/>
</dbReference>
<dbReference type="PANTHER" id="PTHR43045:SF1">
    <property type="entry name" value="SHIKIMATE TRANSPORTER"/>
    <property type="match status" value="1"/>
</dbReference>
<feature type="transmembrane region" description="Helical" evidence="7">
    <location>
        <begin position="242"/>
        <end position="265"/>
    </location>
</feature>
<feature type="transmembrane region" description="Helical" evidence="7">
    <location>
        <begin position="373"/>
        <end position="394"/>
    </location>
</feature>
<feature type="transmembrane region" description="Helical" evidence="7">
    <location>
        <begin position="307"/>
        <end position="327"/>
    </location>
</feature>
<evidence type="ECO:0000256" key="3">
    <source>
        <dbReference type="ARBA" id="ARBA00022475"/>
    </source>
</evidence>
<dbReference type="RefSeq" id="WP_174938423.1">
    <property type="nucleotide sequence ID" value="NZ_CABVPY010000006.1"/>
</dbReference>
<dbReference type="AlphaFoldDB" id="A0A6P2IIB8"/>
<evidence type="ECO:0000313" key="9">
    <source>
        <dbReference type="EMBL" id="VWB30408.1"/>
    </source>
</evidence>
<dbReference type="Proteomes" id="UP000494170">
    <property type="component" value="Unassembled WGS sequence"/>
</dbReference>
<dbReference type="InterPro" id="IPR005828">
    <property type="entry name" value="MFS_sugar_transport-like"/>
</dbReference>
<feature type="transmembrane region" description="Helical" evidence="7">
    <location>
        <begin position="54"/>
        <end position="78"/>
    </location>
</feature>
<feature type="transmembrane region" description="Helical" evidence="7">
    <location>
        <begin position="277"/>
        <end position="295"/>
    </location>
</feature>
<dbReference type="InterPro" id="IPR011701">
    <property type="entry name" value="MFS"/>
</dbReference>
<dbReference type="InterPro" id="IPR036259">
    <property type="entry name" value="MFS_trans_sf"/>
</dbReference>
<feature type="transmembrane region" description="Helical" evidence="7">
    <location>
        <begin position="90"/>
        <end position="114"/>
    </location>
</feature>
<name>A0A6P2IIB8_BURL3</name>
<evidence type="ECO:0000256" key="6">
    <source>
        <dbReference type="ARBA" id="ARBA00023136"/>
    </source>
</evidence>
<reference evidence="9 10" key="1">
    <citation type="submission" date="2019-09" db="EMBL/GenBank/DDBJ databases">
        <authorList>
            <person name="Depoorter E."/>
        </authorList>
    </citation>
    <scope>NUCLEOTIDE SEQUENCE [LARGE SCALE GENOMIC DNA]</scope>
    <source>
        <strain evidence="9">LMG 6863</strain>
    </source>
</reference>
<gene>
    <name evidence="9" type="ORF">BLA6863_01296</name>
</gene>
<sequence length="451" mass="46489">MAGDDSRRASATAAFKTFCVSGLGTALEFYDFVIYGMAAALVFPQVFFPSLDRMTATLVAFGAFGAGFLARPIGGVLFGHFGDRFGRERVLVTTLLLMGASSLLIGCLPGYATIGVAAPILLIALRLLQGLAAGGEWGGAALFGIEVAPPGRRGLWGSFTSMGIGVGGIFGDVVFAGVSSAFNDDLSGIAWRIPFWIGGLLVLVGLYARLQAGAHRQAATVASDSHARMPIVDALRRRPRELLLCAGIAFGYITIAYIGSTFFLAYATDLGYGSTQALMFDLAMSVSIVISAPLFAHLSDRVGRRTVMIAGAALMTVGLFAFFPLVSVKSLPLAVLAYVLAGGFMGATQGPIPAFLGEQFPREMRYSGISASYQIGAALGGGTASSAATAILIATHHNAFAVGLYGALALAVVAICSYCLKETAGLSMAEIDAGVAASMRGGAAKRAGARG</sequence>
<feature type="transmembrane region" description="Helical" evidence="7">
    <location>
        <begin position="29"/>
        <end position="48"/>
    </location>
</feature>
<proteinExistence type="predicted"/>
<dbReference type="SUPFAM" id="SSF103473">
    <property type="entry name" value="MFS general substrate transporter"/>
    <property type="match status" value="1"/>
</dbReference>
<evidence type="ECO:0000256" key="7">
    <source>
        <dbReference type="SAM" id="Phobius"/>
    </source>
</evidence>
<feature type="transmembrane region" description="Helical" evidence="7">
    <location>
        <begin position="155"/>
        <end position="177"/>
    </location>
</feature>
<keyword evidence="6 7" id="KW-0472">Membrane</keyword>
<accession>A0A6P2IIB8</accession>
<dbReference type="Pfam" id="PF07690">
    <property type="entry name" value="MFS_1"/>
    <property type="match status" value="1"/>
</dbReference>
<evidence type="ECO:0000259" key="8">
    <source>
        <dbReference type="PROSITE" id="PS50850"/>
    </source>
</evidence>
<dbReference type="Gene3D" id="1.20.1250.20">
    <property type="entry name" value="MFS general substrate transporter like domains"/>
    <property type="match status" value="2"/>
</dbReference>
<organism evidence="9 10">
    <name type="scientific">Burkholderia lata (strain ATCC 17760 / DSM 23089 / LMG 22485 / NCIMB 9086 / R18194 / 383)</name>
    <dbReference type="NCBI Taxonomy" id="482957"/>
    <lineage>
        <taxon>Bacteria</taxon>
        <taxon>Pseudomonadati</taxon>
        <taxon>Pseudomonadota</taxon>
        <taxon>Betaproteobacteria</taxon>
        <taxon>Burkholderiales</taxon>
        <taxon>Burkholderiaceae</taxon>
        <taxon>Burkholderia</taxon>
        <taxon>Burkholderia cepacia complex</taxon>
    </lineage>
</organism>
<feature type="transmembrane region" description="Helical" evidence="7">
    <location>
        <begin position="120"/>
        <end position="143"/>
    </location>
</feature>
<dbReference type="Pfam" id="PF00083">
    <property type="entry name" value="Sugar_tr"/>
    <property type="match status" value="1"/>
</dbReference>
<dbReference type="EMBL" id="CABVPY010000006">
    <property type="protein sequence ID" value="VWB30408.1"/>
    <property type="molecule type" value="Genomic_DNA"/>
</dbReference>
<dbReference type="GO" id="GO:0005886">
    <property type="term" value="C:plasma membrane"/>
    <property type="evidence" value="ECO:0007669"/>
    <property type="project" value="UniProtKB-SubCell"/>
</dbReference>
<dbReference type="GO" id="GO:0022857">
    <property type="term" value="F:transmembrane transporter activity"/>
    <property type="evidence" value="ECO:0007669"/>
    <property type="project" value="InterPro"/>
</dbReference>
<feature type="transmembrane region" description="Helical" evidence="7">
    <location>
        <begin position="400"/>
        <end position="420"/>
    </location>
</feature>
<evidence type="ECO:0000256" key="1">
    <source>
        <dbReference type="ARBA" id="ARBA00004651"/>
    </source>
</evidence>
<protein>
    <submittedName>
        <fullName evidence="9">Major facilitator superfamily protein</fullName>
    </submittedName>
</protein>
<evidence type="ECO:0000256" key="2">
    <source>
        <dbReference type="ARBA" id="ARBA00022448"/>
    </source>
</evidence>
<feature type="transmembrane region" description="Helical" evidence="7">
    <location>
        <begin position="189"/>
        <end position="208"/>
    </location>
</feature>
<keyword evidence="3" id="KW-1003">Cell membrane</keyword>
<keyword evidence="2" id="KW-0813">Transport</keyword>
<feature type="transmembrane region" description="Helical" evidence="7">
    <location>
        <begin position="333"/>
        <end position="352"/>
    </location>
</feature>